<organism evidence="1 2">
    <name type="scientific">Anaerocolumna cellulosilytica</name>
    <dbReference type="NCBI Taxonomy" id="433286"/>
    <lineage>
        <taxon>Bacteria</taxon>
        <taxon>Bacillati</taxon>
        <taxon>Bacillota</taxon>
        <taxon>Clostridia</taxon>
        <taxon>Lachnospirales</taxon>
        <taxon>Lachnospiraceae</taxon>
        <taxon>Anaerocolumna</taxon>
    </lineage>
</organism>
<name>A0A6S6QRY4_9FIRM</name>
<gene>
    <name evidence="1" type="ORF">acsn021_09330</name>
</gene>
<evidence type="ECO:0000313" key="2">
    <source>
        <dbReference type="Proteomes" id="UP000515561"/>
    </source>
</evidence>
<dbReference type="KEGG" id="acel:acsn021_09330"/>
<dbReference type="InterPro" id="IPR008964">
    <property type="entry name" value="Invasin/intimin_cell_adhesion"/>
</dbReference>
<evidence type="ECO:0000313" key="1">
    <source>
        <dbReference type="EMBL" id="BCJ93364.1"/>
    </source>
</evidence>
<proteinExistence type="predicted"/>
<dbReference type="RefSeq" id="WP_184090436.1">
    <property type="nucleotide sequence ID" value="NZ_AP023367.1"/>
</dbReference>
<reference evidence="1 2" key="1">
    <citation type="journal article" date="2016" name="Int. J. Syst. Evol. Microbiol.">
        <title>Descriptions of Anaerotaenia torta gen. nov., sp. nov. and Anaerocolumna cellulosilytica gen. nov., sp. nov. isolated from a methanogenic reactor of cattle waste.</title>
        <authorList>
            <person name="Uek A."/>
            <person name="Ohtaki Y."/>
            <person name="Kaku N."/>
            <person name="Ueki K."/>
        </authorList>
    </citation>
    <scope>NUCLEOTIDE SEQUENCE [LARGE SCALE GENOMIC DNA]</scope>
    <source>
        <strain evidence="1 2">SN021</strain>
    </source>
</reference>
<dbReference type="EMBL" id="AP023367">
    <property type="protein sequence ID" value="BCJ93364.1"/>
    <property type="molecule type" value="Genomic_DNA"/>
</dbReference>
<accession>A0A6S6QRY4</accession>
<keyword evidence="2" id="KW-1185">Reference proteome</keyword>
<dbReference type="Proteomes" id="UP000515561">
    <property type="component" value="Chromosome"/>
</dbReference>
<dbReference type="InterPro" id="IPR003343">
    <property type="entry name" value="Big_2"/>
</dbReference>
<dbReference type="Pfam" id="PF02368">
    <property type="entry name" value="Big_2"/>
    <property type="match status" value="2"/>
</dbReference>
<sequence>MKKNFFKKKLASGLALALVVASLAPAGLSASAATATKVVKQGGGKAPTVMYVGGAKVDYSLSKVYKSNKYAWTVSDSSIATITKTTGVVTAKAPGTVTIKATARNSSGKWLNAFTHKITIKQRVTSIDINAEDFSLAVGEEKDLDAVKNPKTSTDSVRYASSDEKVATVNATTGVVKAVGVGEATITVYSKAAWNTPNTSTYNRTDSVKVTVLDGIQAVKQTTKTKLEVTLATDAKEKLTKDNLVITDANGVKQVIKEVKFSDDGKTATVETYLEFVDKATYKVSYADTEKEFVASVGKVASIVIEPKTVEYQKETALSIKLFDANGVDVTTADELRNVTFDYDAAKAYIGAIEDGKYKINVYTFPSSVSVKAVYHTYDYTDLTEKVFESTAVINSVEEIKNTATNVQYTLTSGKADWTKVNTTIPADATGYRLFMKAKDQANADLTEKDFTFESSDPTVLGVSKTDDGVYVYAIKSGVAHIKVTYGNTTQLLKVTVGAEAKAATITASKTSAVLYNSFSDEVTIDVTVKDQYGNKITSDKLVSVSDISNDIIVDNSVAGKVTFTLPKGAGKNASYTYRLTYLDRVTSVTIRTVAVTDLNETSVRVESNVNTVDVVMNDDVKSDKKVEFKAFAYNSKGEKVRELALSDSDFVVKKGNDTIANAIVTDGTVASFGALKLNGNTTVSQAAVGVYVVEYTGTIIPKPGTTKTDTKRVTFTVTNSQIKPTVKQEKTVSTASTLDALIKEAFKASGDKEIVGFKVVVNKTEYTETSDLKSVSLTKGVSVLVKSIKVAEDFTNGTVIHSVDVNKTVLITE</sequence>
<dbReference type="SMART" id="SM00635">
    <property type="entry name" value="BID_2"/>
    <property type="match status" value="3"/>
</dbReference>
<dbReference type="SUPFAM" id="SSF49373">
    <property type="entry name" value="Invasin/intimin cell-adhesion fragments"/>
    <property type="match status" value="3"/>
</dbReference>
<protein>
    <submittedName>
        <fullName evidence="1">Uncharacterized protein</fullName>
    </submittedName>
</protein>
<dbReference type="AlphaFoldDB" id="A0A6S6QRY4"/>
<dbReference type="Gene3D" id="2.60.40.1080">
    <property type="match status" value="3"/>
</dbReference>